<reference evidence="1" key="1">
    <citation type="submission" date="2020-08" db="EMBL/GenBank/DDBJ databases">
        <title>Multicomponent nature underlies the extraordinary mechanical properties of spider dragline silk.</title>
        <authorList>
            <person name="Kono N."/>
            <person name="Nakamura H."/>
            <person name="Mori M."/>
            <person name="Yoshida Y."/>
            <person name="Ohtoshi R."/>
            <person name="Malay A.D."/>
            <person name="Moran D.A.P."/>
            <person name="Tomita M."/>
            <person name="Numata K."/>
            <person name="Arakawa K."/>
        </authorList>
    </citation>
    <scope>NUCLEOTIDE SEQUENCE</scope>
</reference>
<dbReference type="AlphaFoldDB" id="A0A8X6VQ37"/>
<gene>
    <name evidence="1" type="ORF">TNCV_1088841</name>
</gene>
<keyword evidence="2" id="KW-1185">Reference proteome</keyword>
<sequence>MASGISLALQWILINGSEGYFCAPFRYPISLHFKDSVSIDTGLKNGSLKPMGVRYPTAGLHPCEVEILSKIRGVKKDPPDQNRVKGEYVENTERERLLAHK</sequence>
<proteinExistence type="predicted"/>
<dbReference type="Proteomes" id="UP000887159">
    <property type="component" value="Unassembled WGS sequence"/>
</dbReference>
<organism evidence="1 2">
    <name type="scientific">Trichonephila clavipes</name>
    <name type="common">Golden silk orbweaver</name>
    <name type="synonym">Nephila clavipes</name>
    <dbReference type="NCBI Taxonomy" id="2585209"/>
    <lineage>
        <taxon>Eukaryota</taxon>
        <taxon>Metazoa</taxon>
        <taxon>Ecdysozoa</taxon>
        <taxon>Arthropoda</taxon>
        <taxon>Chelicerata</taxon>
        <taxon>Arachnida</taxon>
        <taxon>Araneae</taxon>
        <taxon>Araneomorphae</taxon>
        <taxon>Entelegynae</taxon>
        <taxon>Araneoidea</taxon>
        <taxon>Nephilidae</taxon>
        <taxon>Trichonephila</taxon>
    </lineage>
</organism>
<protein>
    <submittedName>
        <fullName evidence="1">Uncharacterized protein</fullName>
    </submittedName>
</protein>
<evidence type="ECO:0000313" key="1">
    <source>
        <dbReference type="EMBL" id="GFY17108.1"/>
    </source>
</evidence>
<accession>A0A8X6VQ37</accession>
<dbReference type="EMBL" id="BMAU01021343">
    <property type="protein sequence ID" value="GFY17108.1"/>
    <property type="molecule type" value="Genomic_DNA"/>
</dbReference>
<name>A0A8X6VQ37_TRICX</name>
<evidence type="ECO:0000313" key="2">
    <source>
        <dbReference type="Proteomes" id="UP000887159"/>
    </source>
</evidence>
<comment type="caution">
    <text evidence="1">The sequence shown here is derived from an EMBL/GenBank/DDBJ whole genome shotgun (WGS) entry which is preliminary data.</text>
</comment>